<dbReference type="InterPro" id="IPR036047">
    <property type="entry name" value="F-box-like_dom_sf"/>
</dbReference>
<comment type="caution">
    <text evidence="2">The sequence shown here is derived from an EMBL/GenBank/DDBJ whole genome shotgun (WGS) entry which is preliminary data.</text>
</comment>
<dbReference type="AlphaFoldDB" id="A0AAD4CBG1"/>
<organism evidence="2 3">
    <name type="scientific">Aspergillus nanangensis</name>
    <dbReference type="NCBI Taxonomy" id="2582783"/>
    <lineage>
        <taxon>Eukaryota</taxon>
        <taxon>Fungi</taxon>
        <taxon>Dikarya</taxon>
        <taxon>Ascomycota</taxon>
        <taxon>Pezizomycotina</taxon>
        <taxon>Eurotiomycetes</taxon>
        <taxon>Eurotiomycetidae</taxon>
        <taxon>Eurotiales</taxon>
        <taxon>Aspergillaceae</taxon>
        <taxon>Aspergillus</taxon>
        <taxon>Aspergillus subgen. Circumdati</taxon>
    </lineage>
</organism>
<keyword evidence="3" id="KW-1185">Reference proteome</keyword>
<evidence type="ECO:0000313" key="3">
    <source>
        <dbReference type="Proteomes" id="UP001194746"/>
    </source>
</evidence>
<sequence length="165" mass="18700">MAKASPQRQRTCPILALPPELHLLIAASLIFPDLLRLKHTCRYFNQLIPPLTHAQLIQAENTDYAITTGIYACRYCLRLRPASQFADRMMRRRRGRFGRDACKRFCVDCGMQPRNGEARYGPGAQLGIRGVSLVICIACRELKVCGRDRWGRGTAYCVGCLEKQK</sequence>
<feature type="domain" description="F-box" evidence="1">
    <location>
        <begin position="14"/>
        <end position="48"/>
    </location>
</feature>
<dbReference type="EMBL" id="VCAU01000168">
    <property type="protein sequence ID" value="KAF9883380.1"/>
    <property type="molecule type" value="Genomic_DNA"/>
</dbReference>
<reference evidence="2" key="2">
    <citation type="submission" date="2020-02" db="EMBL/GenBank/DDBJ databases">
        <authorList>
            <person name="Gilchrist C.L.M."/>
            <person name="Chooi Y.-H."/>
        </authorList>
    </citation>
    <scope>NUCLEOTIDE SEQUENCE</scope>
    <source>
        <strain evidence="2">MST-FP2251</strain>
    </source>
</reference>
<accession>A0AAD4CBG1</accession>
<proteinExistence type="predicted"/>
<dbReference type="Pfam" id="PF12937">
    <property type="entry name" value="F-box-like"/>
    <property type="match status" value="1"/>
</dbReference>
<evidence type="ECO:0000259" key="1">
    <source>
        <dbReference type="Pfam" id="PF12937"/>
    </source>
</evidence>
<evidence type="ECO:0000313" key="2">
    <source>
        <dbReference type="EMBL" id="KAF9883380.1"/>
    </source>
</evidence>
<protein>
    <recommendedName>
        <fullName evidence="1">F-box domain-containing protein</fullName>
    </recommendedName>
</protein>
<name>A0AAD4CBG1_ASPNN</name>
<dbReference type="SUPFAM" id="SSF81383">
    <property type="entry name" value="F-box domain"/>
    <property type="match status" value="1"/>
</dbReference>
<gene>
    <name evidence="2" type="ORF">FE257_003547</name>
</gene>
<dbReference type="Proteomes" id="UP001194746">
    <property type="component" value="Unassembled WGS sequence"/>
</dbReference>
<reference evidence="2" key="1">
    <citation type="journal article" date="2019" name="Beilstein J. Org. Chem.">
        <title>Nanangenines: drimane sesquiterpenoids as the dominant metabolite cohort of a novel Australian fungus, Aspergillus nanangensis.</title>
        <authorList>
            <person name="Lacey H.J."/>
            <person name="Gilchrist C.L.M."/>
            <person name="Crombie A."/>
            <person name="Kalaitzis J.A."/>
            <person name="Vuong D."/>
            <person name="Rutledge P.J."/>
            <person name="Turner P."/>
            <person name="Pitt J.I."/>
            <person name="Lacey E."/>
            <person name="Chooi Y.H."/>
            <person name="Piggott A.M."/>
        </authorList>
    </citation>
    <scope>NUCLEOTIDE SEQUENCE</scope>
    <source>
        <strain evidence="2">MST-FP2251</strain>
    </source>
</reference>
<dbReference type="CDD" id="cd09917">
    <property type="entry name" value="F-box_SF"/>
    <property type="match status" value="1"/>
</dbReference>
<dbReference type="InterPro" id="IPR001810">
    <property type="entry name" value="F-box_dom"/>
</dbReference>